<dbReference type="PROSITE" id="PS50850">
    <property type="entry name" value="MFS"/>
    <property type="match status" value="1"/>
</dbReference>
<dbReference type="InterPro" id="IPR011701">
    <property type="entry name" value="MFS"/>
</dbReference>
<dbReference type="GO" id="GO:0016020">
    <property type="term" value="C:membrane"/>
    <property type="evidence" value="ECO:0007669"/>
    <property type="project" value="UniProtKB-SubCell"/>
</dbReference>
<dbReference type="Gene3D" id="1.20.1250.20">
    <property type="entry name" value="MFS general substrate transporter like domains"/>
    <property type="match status" value="2"/>
</dbReference>
<feature type="transmembrane region" description="Helical" evidence="7">
    <location>
        <begin position="205"/>
        <end position="225"/>
    </location>
</feature>
<feature type="transmembrane region" description="Helical" evidence="7">
    <location>
        <begin position="399"/>
        <end position="421"/>
    </location>
</feature>
<evidence type="ECO:0000313" key="10">
    <source>
        <dbReference type="Proteomes" id="UP000184073"/>
    </source>
</evidence>
<dbReference type="VEuPathDB" id="FungiDB:ASPVEDRAFT_32514"/>
<evidence type="ECO:0000256" key="2">
    <source>
        <dbReference type="ARBA" id="ARBA00008335"/>
    </source>
</evidence>
<evidence type="ECO:0000256" key="5">
    <source>
        <dbReference type="ARBA" id="ARBA00022989"/>
    </source>
</evidence>
<keyword evidence="3" id="KW-0813">Transport</keyword>
<feature type="domain" description="Major facilitator superfamily (MFS) profile" evidence="8">
    <location>
        <begin position="40"/>
        <end position="458"/>
    </location>
</feature>
<keyword evidence="5 7" id="KW-1133">Transmembrane helix</keyword>
<evidence type="ECO:0000313" key="9">
    <source>
        <dbReference type="EMBL" id="OJJ06196.1"/>
    </source>
</evidence>
<reference evidence="10" key="1">
    <citation type="journal article" date="2017" name="Genome Biol.">
        <title>Comparative genomics reveals high biological diversity and specific adaptations in the industrially and medically important fungal genus Aspergillus.</title>
        <authorList>
            <person name="de Vries R.P."/>
            <person name="Riley R."/>
            <person name="Wiebenga A."/>
            <person name="Aguilar-Osorio G."/>
            <person name="Amillis S."/>
            <person name="Uchima C.A."/>
            <person name="Anderluh G."/>
            <person name="Asadollahi M."/>
            <person name="Askin M."/>
            <person name="Barry K."/>
            <person name="Battaglia E."/>
            <person name="Bayram O."/>
            <person name="Benocci T."/>
            <person name="Braus-Stromeyer S.A."/>
            <person name="Caldana C."/>
            <person name="Canovas D."/>
            <person name="Cerqueira G.C."/>
            <person name="Chen F."/>
            <person name="Chen W."/>
            <person name="Choi C."/>
            <person name="Clum A."/>
            <person name="Dos Santos R.A."/>
            <person name="Damasio A.R."/>
            <person name="Diallinas G."/>
            <person name="Emri T."/>
            <person name="Fekete E."/>
            <person name="Flipphi M."/>
            <person name="Freyberg S."/>
            <person name="Gallo A."/>
            <person name="Gournas C."/>
            <person name="Habgood R."/>
            <person name="Hainaut M."/>
            <person name="Harispe M.L."/>
            <person name="Henrissat B."/>
            <person name="Hilden K.S."/>
            <person name="Hope R."/>
            <person name="Hossain A."/>
            <person name="Karabika E."/>
            <person name="Karaffa L."/>
            <person name="Karanyi Z."/>
            <person name="Krasevec N."/>
            <person name="Kuo A."/>
            <person name="Kusch H."/>
            <person name="LaButti K."/>
            <person name="Lagendijk E.L."/>
            <person name="Lapidus A."/>
            <person name="Levasseur A."/>
            <person name="Lindquist E."/>
            <person name="Lipzen A."/>
            <person name="Logrieco A.F."/>
            <person name="MacCabe A."/>
            <person name="Maekelae M.R."/>
            <person name="Malavazi I."/>
            <person name="Melin P."/>
            <person name="Meyer V."/>
            <person name="Mielnichuk N."/>
            <person name="Miskei M."/>
            <person name="Molnar A.P."/>
            <person name="Mule G."/>
            <person name="Ngan C.Y."/>
            <person name="Orejas M."/>
            <person name="Orosz E."/>
            <person name="Ouedraogo J.P."/>
            <person name="Overkamp K.M."/>
            <person name="Park H.-S."/>
            <person name="Perrone G."/>
            <person name="Piumi F."/>
            <person name="Punt P.J."/>
            <person name="Ram A.F."/>
            <person name="Ramon A."/>
            <person name="Rauscher S."/>
            <person name="Record E."/>
            <person name="Riano-Pachon D.M."/>
            <person name="Robert V."/>
            <person name="Roehrig J."/>
            <person name="Ruller R."/>
            <person name="Salamov A."/>
            <person name="Salih N.S."/>
            <person name="Samson R.A."/>
            <person name="Sandor E."/>
            <person name="Sanguinetti M."/>
            <person name="Schuetze T."/>
            <person name="Sepcic K."/>
            <person name="Shelest E."/>
            <person name="Sherlock G."/>
            <person name="Sophianopoulou V."/>
            <person name="Squina F.M."/>
            <person name="Sun H."/>
            <person name="Susca A."/>
            <person name="Todd R.B."/>
            <person name="Tsang A."/>
            <person name="Unkles S.E."/>
            <person name="van de Wiele N."/>
            <person name="van Rossen-Uffink D."/>
            <person name="Oliveira J.V."/>
            <person name="Vesth T.C."/>
            <person name="Visser J."/>
            <person name="Yu J.-H."/>
            <person name="Zhou M."/>
            <person name="Andersen M.R."/>
            <person name="Archer D.B."/>
            <person name="Baker S.E."/>
            <person name="Benoit I."/>
            <person name="Brakhage A.A."/>
            <person name="Braus G.H."/>
            <person name="Fischer R."/>
            <person name="Frisvad J.C."/>
            <person name="Goldman G.H."/>
            <person name="Houbraken J."/>
            <person name="Oakley B."/>
            <person name="Pocsi I."/>
            <person name="Scazzocchio C."/>
            <person name="Seiboth B."/>
            <person name="vanKuyk P.A."/>
            <person name="Wortman J."/>
            <person name="Dyer P.S."/>
            <person name="Grigoriev I.V."/>
        </authorList>
    </citation>
    <scope>NUCLEOTIDE SEQUENCE [LARGE SCALE GENOMIC DNA]</scope>
    <source>
        <strain evidence="10">CBS 583.65</strain>
    </source>
</reference>
<keyword evidence="4 7" id="KW-0812">Transmembrane</keyword>
<comment type="subcellular location">
    <subcellularLocation>
        <location evidence="1">Membrane</location>
        <topology evidence="1">Multi-pass membrane protein</topology>
    </subcellularLocation>
</comment>
<feature type="transmembrane region" description="Helical" evidence="7">
    <location>
        <begin position="173"/>
        <end position="193"/>
    </location>
</feature>
<evidence type="ECO:0000256" key="1">
    <source>
        <dbReference type="ARBA" id="ARBA00004141"/>
    </source>
</evidence>
<dbReference type="InterPro" id="IPR036259">
    <property type="entry name" value="MFS_trans_sf"/>
</dbReference>
<feature type="transmembrane region" description="Helical" evidence="7">
    <location>
        <begin position="83"/>
        <end position="103"/>
    </location>
</feature>
<dbReference type="AlphaFoldDB" id="A0A1L9PXP8"/>
<feature type="transmembrane region" description="Helical" evidence="7">
    <location>
        <begin position="339"/>
        <end position="359"/>
    </location>
</feature>
<dbReference type="FunFam" id="1.20.1250.20:FF:000013">
    <property type="entry name" value="MFS general substrate transporter"/>
    <property type="match status" value="1"/>
</dbReference>
<dbReference type="Proteomes" id="UP000184073">
    <property type="component" value="Unassembled WGS sequence"/>
</dbReference>
<dbReference type="InterPro" id="IPR020846">
    <property type="entry name" value="MFS_dom"/>
</dbReference>
<dbReference type="RefSeq" id="XP_040671958.1">
    <property type="nucleotide sequence ID" value="XM_040810612.1"/>
</dbReference>
<sequence length="488" mass="54043">MSEISKPHIDGIENVDQLEEFTESFRRDEARLVRKLDLFIAPVLMLLMLISYLDRGNIGYAATQGMNEDIGLKGSEFNCTPQVAVSVFYIFYVLAEFPVSLFARRLQFNRIIPAATVSWGLVCLCNGLVHDFGGLVACRLVLGLTEGFLFPSMTLMLATWFRREELATRISYLFIASALAGAFGGLIAFGILYMDGVADYPGWRWLYIIEGAFTIVVGLCCIFLIPKSFEQAYFLNEEDKRIMRRRAEDMEAYSGGKGHYAMSDVKAAVQDIKTWIHGTMQICAVTILYGFGTFLPVILKNGFDFSTEQAQYLVIPVNLWGAAIYFLGAILSDRFNARSLVIAITAPFGIAGYAILLAWDVSAGVQYFATFLIATSCFLCAGTNIAWMSGNCAPDGKKAASLGIQLTLTNIGGVVAGQIYQSEAAPKYVLGNAWSLASVAVVWIGCVVLRYIYLLRERGKQEMRESGGVDVPESWRATDRDVDFKYML</sequence>
<proteinExistence type="inferred from homology"/>
<dbReference type="GO" id="GO:0022857">
    <property type="term" value="F:transmembrane transporter activity"/>
    <property type="evidence" value="ECO:0007669"/>
    <property type="project" value="InterPro"/>
</dbReference>
<dbReference type="PANTHER" id="PTHR43791:SF24">
    <property type="entry name" value="NICOTINIC ACID PLASMA MEMBRANE TRANSPORTER"/>
    <property type="match status" value="1"/>
</dbReference>
<evidence type="ECO:0000256" key="4">
    <source>
        <dbReference type="ARBA" id="ARBA00022692"/>
    </source>
</evidence>
<keyword evidence="10" id="KW-1185">Reference proteome</keyword>
<comment type="similarity">
    <text evidence="2">Belongs to the major facilitator superfamily.</text>
</comment>
<dbReference type="EMBL" id="KV878134">
    <property type="protein sequence ID" value="OJJ06196.1"/>
    <property type="molecule type" value="Genomic_DNA"/>
</dbReference>
<organism evidence="9 10">
    <name type="scientific">Aspergillus versicolor CBS 583.65</name>
    <dbReference type="NCBI Taxonomy" id="1036611"/>
    <lineage>
        <taxon>Eukaryota</taxon>
        <taxon>Fungi</taxon>
        <taxon>Dikarya</taxon>
        <taxon>Ascomycota</taxon>
        <taxon>Pezizomycotina</taxon>
        <taxon>Eurotiomycetes</taxon>
        <taxon>Eurotiomycetidae</taxon>
        <taxon>Eurotiales</taxon>
        <taxon>Aspergillaceae</taxon>
        <taxon>Aspergillus</taxon>
        <taxon>Aspergillus subgen. Nidulantes</taxon>
    </lineage>
</organism>
<protein>
    <recommendedName>
        <fullName evidence="8">Major facilitator superfamily (MFS) profile domain-containing protein</fullName>
    </recommendedName>
</protein>
<dbReference type="PANTHER" id="PTHR43791">
    <property type="entry name" value="PERMEASE-RELATED"/>
    <property type="match status" value="1"/>
</dbReference>
<gene>
    <name evidence="9" type="ORF">ASPVEDRAFT_32514</name>
</gene>
<dbReference type="Pfam" id="PF07690">
    <property type="entry name" value="MFS_1"/>
    <property type="match status" value="1"/>
</dbReference>
<name>A0A1L9PXP8_ASPVE</name>
<feature type="transmembrane region" description="Helical" evidence="7">
    <location>
        <begin position="141"/>
        <end position="161"/>
    </location>
</feature>
<feature type="transmembrane region" description="Helical" evidence="7">
    <location>
        <begin position="110"/>
        <end position="129"/>
    </location>
</feature>
<evidence type="ECO:0000256" key="7">
    <source>
        <dbReference type="SAM" id="Phobius"/>
    </source>
</evidence>
<dbReference type="OrthoDB" id="2962993at2759"/>
<feature type="transmembrane region" description="Helical" evidence="7">
    <location>
        <begin position="36"/>
        <end position="53"/>
    </location>
</feature>
<dbReference type="FunFam" id="1.20.1250.20:FF:000057">
    <property type="entry name" value="MFS general substrate transporter"/>
    <property type="match status" value="1"/>
</dbReference>
<dbReference type="SUPFAM" id="SSF103473">
    <property type="entry name" value="MFS general substrate transporter"/>
    <property type="match status" value="1"/>
</dbReference>
<feature type="transmembrane region" description="Helical" evidence="7">
    <location>
        <begin position="311"/>
        <end position="332"/>
    </location>
</feature>
<dbReference type="GeneID" id="63726123"/>
<feature type="transmembrane region" description="Helical" evidence="7">
    <location>
        <begin position="365"/>
        <end position="387"/>
    </location>
</feature>
<evidence type="ECO:0000256" key="3">
    <source>
        <dbReference type="ARBA" id="ARBA00022448"/>
    </source>
</evidence>
<evidence type="ECO:0000256" key="6">
    <source>
        <dbReference type="ARBA" id="ARBA00023136"/>
    </source>
</evidence>
<feature type="transmembrane region" description="Helical" evidence="7">
    <location>
        <begin position="433"/>
        <end position="454"/>
    </location>
</feature>
<accession>A0A1L9PXP8</accession>
<evidence type="ECO:0000259" key="8">
    <source>
        <dbReference type="PROSITE" id="PS50850"/>
    </source>
</evidence>
<feature type="transmembrane region" description="Helical" evidence="7">
    <location>
        <begin position="282"/>
        <end position="299"/>
    </location>
</feature>
<keyword evidence="6 7" id="KW-0472">Membrane</keyword>